<organism evidence="6 7">
    <name type="scientific">Antrihabitans stalactiti</name>
    <dbReference type="NCBI Taxonomy" id="2584121"/>
    <lineage>
        <taxon>Bacteria</taxon>
        <taxon>Bacillati</taxon>
        <taxon>Actinomycetota</taxon>
        <taxon>Actinomycetes</taxon>
        <taxon>Mycobacteriales</taxon>
        <taxon>Nocardiaceae</taxon>
        <taxon>Antrihabitans</taxon>
    </lineage>
</organism>
<dbReference type="InterPro" id="IPR001647">
    <property type="entry name" value="HTH_TetR"/>
</dbReference>
<dbReference type="EMBL" id="VCQU01000001">
    <property type="protein sequence ID" value="NMN93472.1"/>
    <property type="molecule type" value="Genomic_DNA"/>
</dbReference>
<dbReference type="InterPro" id="IPR054129">
    <property type="entry name" value="DesT_TetR_C"/>
</dbReference>
<evidence type="ECO:0000256" key="4">
    <source>
        <dbReference type="PROSITE-ProRule" id="PRU00335"/>
    </source>
</evidence>
<proteinExistence type="predicted"/>
<feature type="DNA-binding region" description="H-T-H motif" evidence="4">
    <location>
        <begin position="38"/>
        <end position="57"/>
    </location>
</feature>
<dbReference type="PRINTS" id="PR00455">
    <property type="entry name" value="HTHTETR"/>
</dbReference>
<gene>
    <name evidence="6" type="ORF">FGL95_00290</name>
</gene>
<dbReference type="Pfam" id="PF21943">
    <property type="entry name" value="TetR_C_46"/>
    <property type="match status" value="1"/>
</dbReference>
<name>A0A848K9V5_9NOCA</name>
<keyword evidence="3" id="KW-0804">Transcription</keyword>
<evidence type="ECO:0000256" key="3">
    <source>
        <dbReference type="ARBA" id="ARBA00023163"/>
    </source>
</evidence>
<dbReference type="PANTHER" id="PTHR30055:SF174">
    <property type="entry name" value="TRANSCRIPTIONAL REGULATORY PROTEIN (PROBABLY TETR-FAMILY)-RELATED"/>
    <property type="match status" value="1"/>
</dbReference>
<dbReference type="InterPro" id="IPR050109">
    <property type="entry name" value="HTH-type_TetR-like_transc_reg"/>
</dbReference>
<dbReference type="SUPFAM" id="SSF46689">
    <property type="entry name" value="Homeodomain-like"/>
    <property type="match status" value="1"/>
</dbReference>
<evidence type="ECO:0000259" key="5">
    <source>
        <dbReference type="PROSITE" id="PS50977"/>
    </source>
</evidence>
<dbReference type="PROSITE" id="PS50977">
    <property type="entry name" value="HTH_TETR_2"/>
    <property type="match status" value="1"/>
</dbReference>
<dbReference type="GO" id="GO:0003700">
    <property type="term" value="F:DNA-binding transcription factor activity"/>
    <property type="evidence" value="ECO:0007669"/>
    <property type="project" value="TreeGrafter"/>
</dbReference>
<dbReference type="RefSeq" id="WP_169584185.1">
    <property type="nucleotide sequence ID" value="NZ_VCQU01000001.1"/>
</dbReference>
<dbReference type="GO" id="GO:0000976">
    <property type="term" value="F:transcription cis-regulatory region binding"/>
    <property type="evidence" value="ECO:0007669"/>
    <property type="project" value="TreeGrafter"/>
</dbReference>
<evidence type="ECO:0000256" key="1">
    <source>
        <dbReference type="ARBA" id="ARBA00023015"/>
    </source>
</evidence>
<evidence type="ECO:0000256" key="2">
    <source>
        <dbReference type="ARBA" id="ARBA00023125"/>
    </source>
</evidence>
<comment type="caution">
    <text evidence="6">The sequence shown here is derived from an EMBL/GenBank/DDBJ whole genome shotgun (WGS) entry which is preliminary data.</text>
</comment>
<evidence type="ECO:0000313" key="6">
    <source>
        <dbReference type="EMBL" id="NMN93472.1"/>
    </source>
</evidence>
<keyword evidence="2 4" id="KW-0238">DNA-binding</keyword>
<reference evidence="6 7" key="2">
    <citation type="submission" date="2020-06" db="EMBL/GenBank/DDBJ databases">
        <title>Antribacter stalactiti gen. nov., sp. nov., a new member of the family Nacardiaceae isolated from a cave.</title>
        <authorList>
            <person name="Kim I.S."/>
        </authorList>
    </citation>
    <scope>NUCLEOTIDE SEQUENCE [LARGE SCALE GENOMIC DNA]</scope>
    <source>
        <strain evidence="6 7">YC2-7</strain>
    </source>
</reference>
<feature type="domain" description="HTH tetR-type" evidence="5">
    <location>
        <begin position="15"/>
        <end position="75"/>
    </location>
</feature>
<dbReference type="AlphaFoldDB" id="A0A848K9V5"/>
<dbReference type="Proteomes" id="UP000535543">
    <property type="component" value="Unassembled WGS sequence"/>
</dbReference>
<accession>A0A848K9V5</accession>
<protein>
    <submittedName>
        <fullName evidence="6">TetR/AcrR family transcriptional regulator</fullName>
    </submittedName>
</protein>
<evidence type="ECO:0000313" key="7">
    <source>
        <dbReference type="Proteomes" id="UP000535543"/>
    </source>
</evidence>
<reference evidence="6 7" key="1">
    <citation type="submission" date="2019-05" db="EMBL/GenBank/DDBJ databases">
        <authorList>
            <person name="Lee S.D."/>
        </authorList>
    </citation>
    <scope>NUCLEOTIDE SEQUENCE [LARGE SCALE GENOMIC DNA]</scope>
    <source>
        <strain evidence="6 7">YC2-7</strain>
    </source>
</reference>
<dbReference type="InterPro" id="IPR009057">
    <property type="entry name" value="Homeodomain-like_sf"/>
</dbReference>
<sequence>MTDADVSRRRRLEPDARREEILECAITMFGQRPYAAVSTSELAQEAGVARGLINHYFGTKRDLYLEVVKRMVGIPAVDSVEPYRGSLRERVEQGVDWLLDSIEAHGATWVAVTGSEGIGDDPEVQHILDAADTDAAERVLMILGMNSGERTEHTRAMVRAYGGMVKAAGREWIQRGTLTRPQVAALLTDCLVTLAQETFPRIAAI</sequence>
<keyword evidence="1" id="KW-0805">Transcription regulation</keyword>
<dbReference type="Pfam" id="PF00440">
    <property type="entry name" value="TetR_N"/>
    <property type="match status" value="1"/>
</dbReference>
<dbReference type="PANTHER" id="PTHR30055">
    <property type="entry name" value="HTH-TYPE TRANSCRIPTIONAL REGULATOR RUTR"/>
    <property type="match status" value="1"/>
</dbReference>
<keyword evidence="7" id="KW-1185">Reference proteome</keyword>
<dbReference type="Gene3D" id="1.10.357.10">
    <property type="entry name" value="Tetracycline Repressor, domain 2"/>
    <property type="match status" value="1"/>
</dbReference>